<feature type="transmembrane region" description="Helical" evidence="1">
    <location>
        <begin position="203"/>
        <end position="231"/>
    </location>
</feature>
<feature type="transmembrane region" description="Helical" evidence="1">
    <location>
        <begin position="414"/>
        <end position="430"/>
    </location>
</feature>
<organism evidence="2">
    <name type="scientific">freshwater metagenome</name>
    <dbReference type="NCBI Taxonomy" id="449393"/>
    <lineage>
        <taxon>unclassified sequences</taxon>
        <taxon>metagenomes</taxon>
        <taxon>ecological metagenomes</taxon>
    </lineage>
</organism>
<feature type="transmembrane region" description="Helical" evidence="1">
    <location>
        <begin position="356"/>
        <end position="375"/>
    </location>
</feature>
<proteinExistence type="predicted"/>
<keyword evidence="1" id="KW-1133">Transmembrane helix</keyword>
<keyword evidence="1" id="KW-0812">Transmembrane</keyword>
<protein>
    <submittedName>
        <fullName evidence="2">Unannotated protein</fullName>
    </submittedName>
</protein>
<feature type="transmembrane region" description="Helical" evidence="1">
    <location>
        <begin position="330"/>
        <end position="350"/>
    </location>
</feature>
<gene>
    <name evidence="2" type="ORF">UFOPK3139_02124</name>
</gene>
<sequence>MSTLQADRWVDEISSPERLPGRAPYPFIAHVLALAAVLAVIFVLVDPRRLQQADEGAAIAQANHLASGSGWRIAHPMPQIDPEGDAFPYDLATRVAGTDDYVVFAKHPTYPLLLAGAIRVGGVPGAIALSTAGTLAGAVMAALIARRLGAGLDRMALWTVGAGSPLLFDGYQAIAHTLGAAAVAVSVYFVLARNHRMAVRGVAIVASAAFAVLMRNEALLFGAALGLAAFVQAVRARAWRDALAGALVWAGAIGGMQLDRTLAQTYVGATDSVGSMSISGAGFLSGRATALRITMFAGAESNAVASALGLVAVATLAYAIVAARRTPEKWVSAGTVSLLVAAALVVQFVLAPAEAVPGLLVACPVLVVGLALLTGQQLREPASFVLAASSAVFVAAVLATQYANGGGGGWGGRYFGVVLPVLVPLVLAAITRRISSIPGAALRRLGAGLLLAHLVLGVHAVVSLRLSHEWTDQLVDHVVAFAGDDVPGDGDARPVVLTTSAPLARLAWQHVGDGRWLTVDPGDVARYGGRLREAGLTTITLASADPQADLAALGPGWTAQGRPQVTVVQNLWRGDMAFGLYVVEVRAS</sequence>
<dbReference type="AlphaFoldDB" id="A0A6J7ANW9"/>
<feature type="transmembrane region" description="Helical" evidence="1">
    <location>
        <begin position="27"/>
        <end position="45"/>
    </location>
</feature>
<feature type="transmembrane region" description="Helical" evidence="1">
    <location>
        <begin position="442"/>
        <end position="462"/>
    </location>
</feature>
<feature type="transmembrane region" description="Helical" evidence="1">
    <location>
        <begin position="303"/>
        <end position="323"/>
    </location>
</feature>
<feature type="transmembrane region" description="Helical" evidence="1">
    <location>
        <begin position="173"/>
        <end position="191"/>
    </location>
</feature>
<name>A0A6J7ANW9_9ZZZZ</name>
<accession>A0A6J7ANW9</accession>
<reference evidence="2" key="1">
    <citation type="submission" date="2020-05" db="EMBL/GenBank/DDBJ databases">
        <authorList>
            <person name="Chiriac C."/>
            <person name="Salcher M."/>
            <person name="Ghai R."/>
            <person name="Kavagutti S V."/>
        </authorList>
    </citation>
    <scope>NUCLEOTIDE SEQUENCE</scope>
</reference>
<dbReference type="EMBL" id="CAFABA010000098">
    <property type="protein sequence ID" value="CAB4834557.1"/>
    <property type="molecule type" value="Genomic_DNA"/>
</dbReference>
<evidence type="ECO:0000313" key="2">
    <source>
        <dbReference type="EMBL" id="CAB4834557.1"/>
    </source>
</evidence>
<feature type="transmembrane region" description="Helical" evidence="1">
    <location>
        <begin position="126"/>
        <end position="145"/>
    </location>
</feature>
<feature type="transmembrane region" description="Helical" evidence="1">
    <location>
        <begin position="382"/>
        <end position="402"/>
    </location>
</feature>
<keyword evidence="1" id="KW-0472">Membrane</keyword>
<evidence type="ECO:0000256" key="1">
    <source>
        <dbReference type="SAM" id="Phobius"/>
    </source>
</evidence>